<dbReference type="GO" id="GO:1990281">
    <property type="term" value="C:efflux pump complex"/>
    <property type="evidence" value="ECO:0007669"/>
    <property type="project" value="TreeGrafter"/>
</dbReference>
<evidence type="ECO:0000256" key="6">
    <source>
        <dbReference type="ARBA" id="ARBA00023136"/>
    </source>
</evidence>
<evidence type="ECO:0000256" key="5">
    <source>
        <dbReference type="ARBA" id="ARBA00022692"/>
    </source>
</evidence>
<dbReference type="InterPro" id="IPR051906">
    <property type="entry name" value="TolC-like"/>
</dbReference>
<organism evidence="10 11">
    <name type="scientific">Candidatus Merdivivens faecigallinarum</name>
    <dbReference type="NCBI Taxonomy" id="2840871"/>
    <lineage>
        <taxon>Bacteria</taxon>
        <taxon>Pseudomonadati</taxon>
        <taxon>Bacteroidota</taxon>
        <taxon>Bacteroidia</taxon>
        <taxon>Bacteroidales</taxon>
        <taxon>Muribaculaceae</taxon>
        <taxon>Muribaculaceae incertae sedis</taxon>
        <taxon>Candidatus Merdivivens</taxon>
    </lineage>
</organism>
<dbReference type="Proteomes" id="UP000823772">
    <property type="component" value="Unassembled WGS sequence"/>
</dbReference>
<evidence type="ECO:0000256" key="9">
    <source>
        <dbReference type="SAM" id="SignalP"/>
    </source>
</evidence>
<dbReference type="GO" id="GO:0015562">
    <property type="term" value="F:efflux transmembrane transporter activity"/>
    <property type="evidence" value="ECO:0007669"/>
    <property type="project" value="InterPro"/>
</dbReference>
<dbReference type="AlphaFoldDB" id="A0A9D9IYQ9"/>
<dbReference type="GO" id="GO:0009279">
    <property type="term" value="C:cell outer membrane"/>
    <property type="evidence" value="ECO:0007669"/>
    <property type="project" value="UniProtKB-SubCell"/>
</dbReference>
<sequence>MKNIIAFAMLFTAISQFCPAQEIDTVLANIERNNLELQALRQENEASALEIKAENNIQQDLSVSYSPFFTNGVNGVASSEFVASMGFDFPTQYAARKKWGDFRSEELRRLYLLQRRDILFEAKTLCLELIRLNAEKKLLDNRLENADELLSLVEKQFDEGGATVIEVNKVKMERMNVRTLKAQNTASRKSILRNLETLNGGQPLDIEPSGYPELPAIPDFEQYCKYIEEADLGVQSAAASVDAAAQEIKVNRQNWLPKLEVGYRRNTALNEASDGFIVGISIPLFSGMNKTKVAKARHSAALSSLENARLESINAIRSSYYEMEELGNALKEYDLPLMRNTLAALKKAVINGQLSIMDYYVEADNIFTSLGDYINTENRYQILMAELYKNEL</sequence>
<evidence type="ECO:0000256" key="1">
    <source>
        <dbReference type="ARBA" id="ARBA00004442"/>
    </source>
</evidence>
<accession>A0A9D9IYQ9</accession>
<comment type="caution">
    <text evidence="10">The sequence shown here is derived from an EMBL/GenBank/DDBJ whole genome shotgun (WGS) entry which is preliminary data.</text>
</comment>
<keyword evidence="5" id="KW-0812">Transmembrane</keyword>
<evidence type="ECO:0000313" key="11">
    <source>
        <dbReference type="Proteomes" id="UP000823772"/>
    </source>
</evidence>
<keyword evidence="3" id="KW-0813">Transport</keyword>
<feature type="coiled-coil region" evidence="8">
    <location>
        <begin position="23"/>
        <end position="57"/>
    </location>
</feature>
<feature type="signal peptide" evidence="9">
    <location>
        <begin position="1"/>
        <end position="20"/>
    </location>
</feature>
<evidence type="ECO:0000256" key="4">
    <source>
        <dbReference type="ARBA" id="ARBA00022452"/>
    </source>
</evidence>
<dbReference type="InterPro" id="IPR003423">
    <property type="entry name" value="OMP_efflux"/>
</dbReference>
<keyword evidence="8" id="KW-0175">Coiled coil</keyword>
<keyword evidence="7" id="KW-0998">Cell outer membrane</keyword>
<evidence type="ECO:0000256" key="3">
    <source>
        <dbReference type="ARBA" id="ARBA00022448"/>
    </source>
</evidence>
<feature type="chain" id="PRO_5038538231" evidence="9">
    <location>
        <begin position="21"/>
        <end position="392"/>
    </location>
</feature>
<dbReference type="Gene3D" id="1.20.1600.10">
    <property type="entry name" value="Outer membrane efflux proteins (OEP)"/>
    <property type="match status" value="1"/>
</dbReference>
<keyword evidence="9" id="KW-0732">Signal</keyword>
<reference evidence="10" key="1">
    <citation type="submission" date="2020-10" db="EMBL/GenBank/DDBJ databases">
        <authorList>
            <person name="Gilroy R."/>
        </authorList>
    </citation>
    <scope>NUCLEOTIDE SEQUENCE</scope>
    <source>
        <strain evidence="10">B3-2255</strain>
    </source>
</reference>
<dbReference type="SUPFAM" id="SSF56954">
    <property type="entry name" value="Outer membrane efflux proteins (OEP)"/>
    <property type="match status" value="1"/>
</dbReference>
<name>A0A9D9IYQ9_9BACT</name>
<comment type="similarity">
    <text evidence="2">Belongs to the outer membrane factor (OMF) (TC 1.B.17) family.</text>
</comment>
<reference evidence="10" key="2">
    <citation type="journal article" date="2021" name="PeerJ">
        <title>Extensive microbial diversity within the chicken gut microbiome revealed by metagenomics and culture.</title>
        <authorList>
            <person name="Gilroy R."/>
            <person name="Ravi A."/>
            <person name="Getino M."/>
            <person name="Pursley I."/>
            <person name="Horton D.L."/>
            <person name="Alikhan N.F."/>
            <person name="Baker D."/>
            <person name="Gharbi K."/>
            <person name="Hall N."/>
            <person name="Watson M."/>
            <person name="Adriaenssens E.M."/>
            <person name="Foster-Nyarko E."/>
            <person name="Jarju S."/>
            <person name="Secka A."/>
            <person name="Antonio M."/>
            <person name="Oren A."/>
            <person name="Chaudhuri R.R."/>
            <person name="La Ragione R."/>
            <person name="Hildebrand F."/>
            <person name="Pallen M.J."/>
        </authorList>
    </citation>
    <scope>NUCLEOTIDE SEQUENCE</scope>
    <source>
        <strain evidence="10">B3-2255</strain>
    </source>
</reference>
<comment type="subcellular location">
    <subcellularLocation>
        <location evidence="1">Cell outer membrane</location>
    </subcellularLocation>
</comment>
<dbReference type="PANTHER" id="PTHR30026:SF20">
    <property type="entry name" value="OUTER MEMBRANE PROTEIN TOLC"/>
    <property type="match status" value="1"/>
</dbReference>
<evidence type="ECO:0000256" key="2">
    <source>
        <dbReference type="ARBA" id="ARBA00007613"/>
    </source>
</evidence>
<dbReference type="EMBL" id="JADILY010000081">
    <property type="protein sequence ID" value="MBO8481657.1"/>
    <property type="molecule type" value="Genomic_DNA"/>
</dbReference>
<dbReference type="Pfam" id="PF02321">
    <property type="entry name" value="OEP"/>
    <property type="match status" value="1"/>
</dbReference>
<keyword evidence="4" id="KW-1134">Transmembrane beta strand</keyword>
<feature type="coiled-coil region" evidence="8">
    <location>
        <begin position="129"/>
        <end position="156"/>
    </location>
</feature>
<gene>
    <name evidence="10" type="ORF">IAC87_03820</name>
</gene>
<evidence type="ECO:0000256" key="7">
    <source>
        <dbReference type="ARBA" id="ARBA00023237"/>
    </source>
</evidence>
<protein>
    <submittedName>
        <fullName evidence="10">TolC family protein</fullName>
    </submittedName>
</protein>
<evidence type="ECO:0000313" key="10">
    <source>
        <dbReference type="EMBL" id="MBO8481657.1"/>
    </source>
</evidence>
<dbReference type="PANTHER" id="PTHR30026">
    <property type="entry name" value="OUTER MEMBRANE PROTEIN TOLC"/>
    <property type="match status" value="1"/>
</dbReference>
<evidence type="ECO:0000256" key="8">
    <source>
        <dbReference type="SAM" id="Coils"/>
    </source>
</evidence>
<dbReference type="GO" id="GO:0015288">
    <property type="term" value="F:porin activity"/>
    <property type="evidence" value="ECO:0007669"/>
    <property type="project" value="TreeGrafter"/>
</dbReference>
<proteinExistence type="inferred from homology"/>
<keyword evidence="6" id="KW-0472">Membrane</keyword>